<proteinExistence type="predicted"/>
<reference evidence="1 2" key="1">
    <citation type="submission" date="2016-06" db="EMBL/GenBank/DDBJ databases">
        <title>Draft genome of Moraxella lacunata CCUG 57757A.</title>
        <authorList>
            <person name="Salva-Serra F."/>
            <person name="Engstrom-Jakobsson H."/>
            <person name="Thorell K."/>
            <person name="Gonzales-Siles L."/>
            <person name="Karlsson R."/>
            <person name="Boulund F."/>
            <person name="Engstrand L."/>
            <person name="Kristiansson E."/>
            <person name="Moore E."/>
        </authorList>
    </citation>
    <scope>NUCLEOTIDE SEQUENCE [LARGE SCALE GENOMIC DNA]</scope>
    <source>
        <strain evidence="1 2">CCUG 57757A</strain>
    </source>
</reference>
<name>A0A1B8PWY8_MORLA</name>
<gene>
    <name evidence="1" type="ORF">A9309_09460</name>
</gene>
<dbReference type="Proteomes" id="UP000092607">
    <property type="component" value="Unassembled WGS sequence"/>
</dbReference>
<comment type="caution">
    <text evidence="1">The sequence shown here is derived from an EMBL/GenBank/DDBJ whole genome shotgun (WGS) entry which is preliminary data.</text>
</comment>
<evidence type="ECO:0000313" key="1">
    <source>
        <dbReference type="EMBL" id="OBX60501.1"/>
    </source>
</evidence>
<dbReference type="EMBL" id="LZMS01000086">
    <property type="protein sequence ID" value="OBX60501.1"/>
    <property type="molecule type" value="Genomic_DNA"/>
</dbReference>
<evidence type="ECO:0000313" key="2">
    <source>
        <dbReference type="Proteomes" id="UP000092607"/>
    </source>
</evidence>
<dbReference type="AlphaFoldDB" id="A0A1B8PWY8"/>
<organism evidence="1 2">
    <name type="scientific">Moraxella lacunata</name>
    <dbReference type="NCBI Taxonomy" id="477"/>
    <lineage>
        <taxon>Bacteria</taxon>
        <taxon>Pseudomonadati</taxon>
        <taxon>Pseudomonadota</taxon>
        <taxon>Gammaproteobacteria</taxon>
        <taxon>Moraxellales</taxon>
        <taxon>Moraxellaceae</taxon>
        <taxon>Moraxella</taxon>
    </lineage>
</organism>
<accession>A0A1B8PWY8</accession>
<protein>
    <submittedName>
        <fullName evidence="1">Uncharacterized protein</fullName>
    </submittedName>
</protein>
<sequence length="516" mass="58908">MQTNMTKTKRPVTWHIATNHLNLAYMTSIGMVPPVSFLGNKYYHDCLAWFGDYIPLFKKIPQNVHEYNIDEDKRTLKPCTLTLKKSFIDELIKRQIKELPAFINGAWQMIDIHHDELNGAEVILVPAPISLSDVDGVVFKNIDDENTFQERLLNSANSLSLPIKKANEKLFNQKNTQENVEVYQSLGFLFELPPLEPLNQNLANAITAILNHLMILSNTNQKAGQLLNYIHHGNSHFDLNDKDDVLLQEIGNWVRHSGKYQTMSNVGQVVLQLIEALIVHKNSTEFASKKDIILHTLAQISSNEQSLAFVEEIKEYLRFTNASTDDLLKKYPKPLQRSVILFVSRDDVLELWQKTGIYTSELGEIDMLLASLLFAVATGWQGLSKEFKCYADKQNHSQKLFTQLAQNMTIVSGLTNAQEIKTPLSDIWFGNFNTSMQKLLVLINDRENLNLVTYEIVLPEDIALSAKGGKVIIKTAGKKPKINDVIDEKGFWAYFRQMSWFDFDKDRELQSMAKKS</sequence>